<gene>
    <name evidence="2" type="ORF">SDC9_69034</name>
</gene>
<dbReference type="AlphaFoldDB" id="A0A644Y357"/>
<protein>
    <submittedName>
        <fullName evidence="2">Uncharacterized protein</fullName>
    </submittedName>
</protein>
<reference evidence="2" key="1">
    <citation type="submission" date="2019-08" db="EMBL/GenBank/DDBJ databases">
        <authorList>
            <person name="Kucharzyk K."/>
            <person name="Murdoch R.W."/>
            <person name="Higgins S."/>
            <person name="Loffler F."/>
        </authorList>
    </citation>
    <scope>NUCLEOTIDE SEQUENCE</scope>
</reference>
<sequence length="90" mass="9332">MPGSVDETAERARGPGALGNDVVRAVPDVDRVAAAFGGGPDPHPARRLAHLRSEPGPLVAPQARALGELVRLPPVDVDPPAAPAELEHER</sequence>
<name>A0A644Y357_9ZZZZ</name>
<evidence type="ECO:0000313" key="2">
    <source>
        <dbReference type="EMBL" id="MPM22577.1"/>
    </source>
</evidence>
<dbReference type="EMBL" id="VSSQ01003837">
    <property type="protein sequence ID" value="MPM22577.1"/>
    <property type="molecule type" value="Genomic_DNA"/>
</dbReference>
<feature type="region of interest" description="Disordered" evidence="1">
    <location>
        <begin position="1"/>
        <end position="20"/>
    </location>
</feature>
<comment type="caution">
    <text evidence="2">The sequence shown here is derived from an EMBL/GenBank/DDBJ whole genome shotgun (WGS) entry which is preliminary data.</text>
</comment>
<evidence type="ECO:0000256" key="1">
    <source>
        <dbReference type="SAM" id="MobiDB-lite"/>
    </source>
</evidence>
<proteinExistence type="predicted"/>
<organism evidence="2">
    <name type="scientific">bioreactor metagenome</name>
    <dbReference type="NCBI Taxonomy" id="1076179"/>
    <lineage>
        <taxon>unclassified sequences</taxon>
        <taxon>metagenomes</taxon>
        <taxon>ecological metagenomes</taxon>
    </lineage>
</organism>
<accession>A0A644Y357</accession>